<accession>A0A3Q3ID00</accession>
<reference evidence="1" key="1">
    <citation type="submission" date="2025-08" db="UniProtKB">
        <authorList>
            <consortium name="Ensembl"/>
        </authorList>
    </citation>
    <scope>IDENTIFICATION</scope>
</reference>
<dbReference type="Ensembl" id="ENSMALT00000000665.1">
    <property type="protein sequence ID" value="ENSMALP00000000629.1"/>
    <property type="gene ID" value="ENSMALG00000000492.1"/>
</dbReference>
<reference evidence="1" key="2">
    <citation type="submission" date="2025-09" db="UniProtKB">
        <authorList>
            <consortium name="Ensembl"/>
        </authorList>
    </citation>
    <scope>IDENTIFICATION</scope>
</reference>
<name>A0A3Q3ID00_MONAL</name>
<sequence>QYVKVKLQAGLTCIYLEFALSLASVHSHQVARPPSSQNCHLWWNDCLGSWLCCPGVLAVSATMLEKQIHTCAVLNICVIHHLFCFFGTTVRHLTQLWTPELEAGRHLLLWISWLQAV</sequence>
<dbReference type="Proteomes" id="UP000261600">
    <property type="component" value="Unplaced"/>
</dbReference>
<evidence type="ECO:0000313" key="2">
    <source>
        <dbReference type="Proteomes" id="UP000261600"/>
    </source>
</evidence>
<organism evidence="1 2">
    <name type="scientific">Monopterus albus</name>
    <name type="common">Swamp eel</name>
    <dbReference type="NCBI Taxonomy" id="43700"/>
    <lineage>
        <taxon>Eukaryota</taxon>
        <taxon>Metazoa</taxon>
        <taxon>Chordata</taxon>
        <taxon>Craniata</taxon>
        <taxon>Vertebrata</taxon>
        <taxon>Euteleostomi</taxon>
        <taxon>Actinopterygii</taxon>
        <taxon>Neopterygii</taxon>
        <taxon>Teleostei</taxon>
        <taxon>Neoteleostei</taxon>
        <taxon>Acanthomorphata</taxon>
        <taxon>Anabantaria</taxon>
        <taxon>Synbranchiformes</taxon>
        <taxon>Synbranchidae</taxon>
        <taxon>Monopterus</taxon>
    </lineage>
</organism>
<dbReference type="AlphaFoldDB" id="A0A3Q3ID00"/>
<proteinExistence type="predicted"/>
<keyword evidence="2" id="KW-1185">Reference proteome</keyword>
<evidence type="ECO:0000313" key="1">
    <source>
        <dbReference type="Ensembl" id="ENSMALP00000000629.1"/>
    </source>
</evidence>
<protein>
    <submittedName>
        <fullName evidence="1">Uncharacterized protein</fullName>
    </submittedName>
</protein>